<dbReference type="InterPro" id="IPR010718">
    <property type="entry name" value="DUF1294"/>
</dbReference>
<dbReference type="Pfam" id="PF06961">
    <property type="entry name" value="DUF1294"/>
    <property type="match status" value="1"/>
</dbReference>
<protein>
    <submittedName>
        <fullName evidence="2">DUF1294 domain-containing protein</fullName>
    </submittedName>
</protein>
<organism evidence="2 3">
    <name type="scientific">Streptococcus caprae</name>
    <dbReference type="NCBI Taxonomy" id="1640501"/>
    <lineage>
        <taxon>Bacteria</taxon>
        <taxon>Bacillati</taxon>
        <taxon>Bacillota</taxon>
        <taxon>Bacilli</taxon>
        <taxon>Lactobacillales</taxon>
        <taxon>Streptococcaceae</taxon>
        <taxon>Streptococcus</taxon>
    </lineage>
</organism>
<evidence type="ECO:0000256" key="1">
    <source>
        <dbReference type="SAM" id="Phobius"/>
    </source>
</evidence>
<dbReference type="EMBL" id="JBHRZV010000032">
    <property type="protein sequence ID" value="MFC3927905.1"/>
    <property type="molecule type" value="Genomic_DNA"/>
</dbReference>
<keyword evidence="1" id="KW-1133">Transmembrane helix</keyword>
<name>A0ABV8CUW4_9STRE</name>
<feature type="transmembrane region" description="Helical" evidence="1">
    <location>
        <begin position="6"/>
        <end position="22"/>
    </location>
</feature>
<evidence type="ECO:0000313" key="2">
    <source>
        <dbReference type="EMBL" id="MFC3927905.1"/>
    </source>
</evidence>
<feature type="transmembrane region" description="Helical" evidence="1">
    <location>
        <begin position="64"/>
        <end position="85"/>
    </location>
</feature>
<comment type="caution">
    <text evidence="2">The sequence shown here is derived from an EMBL/GenBank/DDBJ whole genome shotgun (WGS) entry which is preliminary data.</text>
</comment>
<feature type="transmembrane region" description="Helical" evidence="1">
    <location>
        <begin position="38"/>
        <end position="58"/>
    </location>
</feature>
<dbReference type="InterPro" id="IPR012156">
    <property type="entry name" value="Cold_shock_CspA"/>
</dbReference>
<keyword evidence="1" id="KW-0812">Transmembrane</keyword>
<gene>
    <name evidence="2" type="ORF">ACFORF_04695</name>
</gene>
<reference evidence="3" key="1">
    <citation type="journal article" date="2019" name="Int. J. Syst. Evol. Microbiol.">
        <title>The Global Catalogue of Microorganisms (GCM) 10K type strain sequencing project: providing services to taxonomists for standard genome sequencing and annotation.</title>
        <authorList>
            <consortium name="The Broad Institute Genomics Platform"/>
            <consortium name="The Broad Institute Genome Sequencing Center for Infectious Disease"/>
            <person name="Wu L."/>
            <person name="Ma J."/>
        </authorList>
    </citation>
    <scope>NUCLEOTIDE SEQUENCE [LARGE SCALE GENOMIC DNA]</scope>
    <source>
        <strain evidence="3">CCUG 67170</strain>
    </source>
</reference>
<dbReference type="RefSeq" id="WP_380425959.1">
    <property type="nucleotide sequence ID" value="NZ_JBHRZV010000032.1"/>
</dbReference>
<keyword evidence="1" id="KW-0472">Membrane</keyword>
<accession>A0ABV8CUW4</accession>
<sequence length="89" mass="10439">MRDYVIYSLVWNAIVFVTYGVDKRRAIQDQWRISEKTLLLMALACGGFGALMGGYVFHHKTRKWYFVLSWYLGIGITLAFAYLIWKLSH</sequence>
<keyword evidence="3" id="KW-1185">Reference proteome</keyword>
<evidence type="ECO:0000313" key="3">
    <source>
        <dbReference type="Proteomes" id="UP001595807"/>
    </source>
</evidence>
<dbReference type="Proteomes" id="UP001595807">
    <property type="component" value="Unassembled WGS sequence"/>
</dbReference>
<dbReference type="PIRSF" id="PIRSF002599">
    <property type="entry name" value="Cold_shock_A"/>
    <property type="match status" value="1"/>
</dbReference>
<proteinExistence type="predicted"/>